<dbReference type="HOGENOM" id="CLU_047601_0_0_1"/>
<dbReference type="Gene3D" id="2.60.120.330">
    <property type="entry name" value="B-lactam Antibiotic, Isopenicillin N Synthase, Chain"/>
    <property type="match status" value="2"/>
</dbReference>
<dbReference type="STRING" id="983506.L8WU64"/>
<evidence type="ECO:0008006" key="3">
    <source>
        <dbReference type="Google" id="ProtNLM"/>
    </source>
</evidence>
<dbReference type="OMA" id="HQPDPKC"/>
<gene>
    <name evidence="1" type="ORF">AG1IA_05672</name>
</gene>
<dbReference type="SUPFAM" id="SSF51197">
    <property type="entry name" value="Clavaminate synthase-like"/>
    <property type="match status" value="1"/>
</dbReference>
<organism evidence="1 2">
    <name type="scientific">Thanatephorus cucumeris (strain AG1-IA)</name>
    <name type="common">Rice sheath blight fungus</name>
    <name type="synonym">Rhizoctonia solani</name>
    <dbReference type="NCBI Taxonomy" id="983506"/>
    <lineage>
        <taxon>Eukaryota</taxon>
        <taxon>Fungi</taxon>
        <taxon>Dikarya</taxon>
        <taxon>Basidiomycota</taxon>
        <taxon>Agaricomycotina</taxon>
        <taxon>Agaricomycetes</taxon>
        <taxon>Cantharellales</taxon>
        <taxon>Ceratobasidiaceae</taxon>
        <taxon>Rhizoctonia</taxon>
        <taxon>Rhizoctonia solani AG-1</taxon>
    </lineage>
</organism>
<reference evidence="1 2" key="1">
    <citation type="journal article" date="2013" name="Nat. Commun.">
        <title>The evolution and pathogenic mechanisms of the rice sheath blight pathogen.</title>
        <authorList>
            <person name="Zheng A."/>
            <person name="Lin R."/>
            <person name="Xu L."/>
            <person name="Qin P."/>
            <person name="Tang C."/>
            <person name="Ai P."/>
            <person name="Zhang D."/>
            <person name="Liu Y."/>
            <person name="Sun Z."/>
            <person name="Feng H."/>
            <person name="Wang Y."/>
            <person name="Chen Y."/>
            <person name="Liang X."/>
            <person name="Fu R."/>
            <person name="Li Q."/>
            <person name="Zhang J."/>
            <person name="Yu X."/>
            <person name="Xie Z."/>
            <person name="Ding L."/>
            <person name="Guan P."/>
            <person name="Tang J."/>
            <person name="Liang Y."/>
            <person name="Wang S."/>
            <person name="Deng Q."/>
            <person name="Li S."/>
            <person name="Zhu J."/>
            <person name="Wang L."/>
            <person name="Liu H."/>
            <person name="Li P."/>
        </authorList>
    </citation>
    <scope>NUCLEOTIDE SEQUENCE [LARGE SCALE GENOMIC DNA]</scope>
    <source>
        <strain evidence="2">AG-1 IA</strain>
    </source>
</reference>
<sequence length="356" mass="39987">MSKSQNQSDLPDGLLPVVDLDVFLTDPESSAAQAECTKAAEALVTFGALIVHDTRVTEEHNETFLSLLEDYFAQSTEILQQDERPHFGYQVGVTLENTEKPKCAVDEPCLRIIERLAPSERPLDIRGHHPDPKCRFFWKMQTPPPYPTAFPSLNMPNVIPARFADTWQSTLEAWGLKMKEAVEAVARMTATGLGLEREAFTDAGKYGDHRPRWTIHGRSRYPGLHVWARNTGRRIPVKVPAGRYLLVQAGKQLEHLTGGLVKAGYHEVVVNDGTLGVRPFDPAMERMKTQNPTRPLIRISSTFFWHLSSDFDLKPIPQLAEAATLKNALEEDKVNYEPMKVGTQVENELKHIALMA</sequence>
<dbReference type="Proteomes" id="UP000011668">
    <property type="component" value="Unassembled WGS sequence"/>
</dbReference>
<dbReference type="InterPro" id="IPR027443">
    <property type="entry name" value="IPNS-like_sf"/>
</dbReference>
<evidence type="ECO:0000313" key="2">
    <source>
        <dbReference type="Proteomes" id="UP000011668"/>
    </source>
</evidence>
<keyword evidence="2" id="KW-1185">Reference proteome</keyword>
<proteinExistence type="predicted"/>
<evidence type="ECO:0000313" key="1">
    <source>
        <dbReference type="EMBL" id="ELU40283.1"/>
    </source>
</evidence>
<protein>
    <recommendedName>
        <fullName evidence="3">Non-haem dioxygenase N-terminal domain-containing protein</fullName>
    </recommendedName>
</protein>
<comment type="caution">
    <text evidence="1">The sequence shown here is derived from an EMBL/GenBank/DDBJ whole genome shotgun (WGS) entry which is preliminary data.</text>
</comment>
<dbReference type="OrthoDB" id="10248513at2759"/>
<dbReference type="AlphaFoldDB" id="L8WU64"/>
<name>L8WU64_THACA</name>
<accession>L8WU64</accession>
<dbReference type="EMBL" id="AFRT01001465">
    <property type="protein sequence ID" value="ELU40283.1"/>
    <property type="molecule type" value="Genomic_DNA"/>
</dbReference>